<gene>
    <name evidence="6" type="ORF">N7456_012516</name>
</gene>
<reference evidence="6" key="1">
    <citation type="submission" date="2022-11" db="EMBL/GenBank/DDBJ databases">
        <authorList>
            <person name="Petersen C."/>
        </authorList>
    </citation>
    <scope>NUCLEOTIDE SEQUENCE</scope>
    <source>
        <strain evidence="6">IBT 30069</strain>
    </source>
</reference>
<comment type="subcellular location">
    <subcellularLocation>
        <location evidence="1">Membrane</location>
        <topology evidence="1">Multi-pass membrane protein</topology>
    </subcellularLocation>
</comment>
<feature type="transmembrane region" description="Helical" evidence="5">
    <location>
        <begin position="257"/>
        <end position="278"/>
    </location>
</feature>
<keyword evidence="7" id="KW-1185">Reference proteome</keyword>
<evidence type="ECO:0000256" key="3">
    <source>
        <dbReference type="ARBA" id="ARBA00022989"/>
    </source>
</evidence>
<keyword evidence="3 5" id="KW-1133">Transmembrane helix</keyword>
<dbReference type="PANTHER" id="PTHR31465:SF1">
    <property type="entry name" value="PROTEIN RTA1-RELATED"/>
    <property type="match status" value="1"/>
</dbReference>
<reference evidence="6" key="2">
    <citation type="journal article" date="2023" name="IMA Fungus">
        <title>Comparative genomic study of the Penicillium genus elucidates a diverse pangenome and 15 lateral gene transfer events.</title>
        <authorList>
            <person name="Petersen C."/>
            <person name="Sorensen T."/>
            <person name="Nielsen M.R."/>
            <person name="Sondergaard T.E."/>
            <person name="Sorensen J.L."/>
            <person name="Fitzpatrick D.A."/>
            <person name="Frisvad J.C."/>
            <person name="Nielsen K.L."/>
        </authorList>
    </citation>
    <scope>NUCLEOTIDE SEQUENCE</scope>
    <source>
        <strain evidence="6">IBT 30069</strain>
    </source>
</reference>
<dbReference type="InterPro" id="IPR007568">
    <property type="entry name" value="RTA1"/>
</dbReference>
<name>A0A9W9EVZ8_9EURO</name>
<dbReference type="Proteomes" id="UP001149165">
    <property type="component" value="Unassembled WGS sequence"/>
</dbReference>
<feature type="transmembrane region" description="Helical" evidence="5">
    <location>
        <begin position="133"/>
        <end position="156"/>
    </location>
</feature>
<dbReference type="OrthoDB" id="3358017at2759"/>
<evidence type="ECO:0000256" key="1">
    <source>
        <dbReference type="ARBA" id="ARBA00004141"/>
    </source>
</evidence>
<feature type="transmembrane region" description="Helical" evidence="5">
    <location>
        <begin position="12"/>
        <end position="35"/>
    </location>
</feature>
<keyword evidence="4 5" id="KW-0472">Membrane</keyword>
<evidence type="ECO:0000313" key="7">
    <source>
        <dbReference type="Proteomes" id="UP001149165"/>
    </source>
</evidence>
<dbReference type="PANTHER" id="PTHR31465">
    <property type="entry name" value="PROTEIN RTA1-RELATED"/>
    <property type="match status" value="1"/>
</dbReference>
<protein>
    <recommendedName>
        <fullName evidence="8">RTA-like protein</fullName>
    </recommendedName>
</protein>
<dbReference type="EMBL" id="JAPQKH010000007">
    <property type="protein sequence ID" value="KAJ5088900.1"/>
    <property type="molecule type" value="Genomic_DNA"/>
</dbReference>
<feature type="transmembrane region" description="Helical" evidence="5">
    <location>
        <begin position="219"/>
        <end position="237"/>
    </location>
</feature>
<feature type="transmembrane region" description="Helical" evidence="5">
    <location>
        <begin position="92"/>
        <end position="113"/>
    </location>
</feature>
<dbReference type="AlphaFoldDB" id="A0A9W9EVZ8"/>
<evidence type="ECO:0000256" key="2">
    <source>
        <dbReference type="ARBA" id="ARBA00022692"/>
    </source>
</evidence>
<feature type="transmembrane region" description="Helical" evidence="5">
    <location>
        <begin position="176"/>
        <end position="198"/>
    </location>
</feature>
<keyword evidence="2 5" id="KW-0812">Transmembrane</keyword>
<sequence length="335" mass="37884">MGLHGSNLYNYYVPSLPAAIVFAALFVILTALHTWKIISTRQWFGIAIFVGGLYKWYKITPLTIIIEQTVEIIALVTRAYTHSNTGQLVPYIIQYVLVLLAPILFTASVYMFLGRLIRVSGQAQLSLIRINWITKIFVVGDILCFLIQAFGGVSLANLANSNDSDVGKKTDRAKDVILAGLALQVIFFLIFSLCAVVFHVRVSKPGIRESIDPSLRINTLLVSIYITAFLITGRNVYRLVEYKSGTGGYLQEHEWPTYGLDIGFMTIFMIITFFWYYADTKARLAGKYGCLNPEEKLWSDSFQNDTFPLDQGYGNSRKQEAVENNFDPRRPWARV</sequence>
<comment type="caution">
    <text evidence="6">The sequence shown here is derived from an EMBL/GenBank/DDBJ whole genome shotgun (WGS) entry which is preliminary data.</text>
</comment>
<dbReference type="GO" id="GO:0016020">
    <property type="term" value="C:membrane"/>
    <property type="evidence" value="ECO:0007669"/>
    <property type="project" value="UniProtKB-SubCell"/>
</dbReference>
<evidence type="ECO:0008006" key="8">
    <source>
        <dbReference type="Google" id="ProtNLM"/>
    </source>
</evidence>
<proteinExistence type="predicted"/>
<organism evidence="6 7">
    <name type="scientific">Penicillium angulare</name>
    <dbReference type="NCBI Taxonomy" id="116970"/>
    <lineage>
        <taxon>Eukaryota</taxon>
        <taxon>Fungi</taxon>
        <taxon>Dikarya</taxon>
        <taxon>Ascomycota</taxon>
        <taxon>Pezizomycotina</taxon>
        <taxon>Eurotiomycetes</taxon>
        <taxon>Eurotiomycetidae</taxon>
        <taxon>Eurotiales</taxon>
        <taxon>Aspergillaceae</taxon>
        <taxon>Penicillium</taxon>
    </lineage>
</organism>
<evidence type="ECO:0000256" key="5">
    <source>
        <dbReference type="SAM" id="Phobius"/>
    </source>
</evidence>
<accession>A0A9W9EVZ8</accession>
<evidence type="ECO:0000313" key="6">
    <source>
        <dbReference type="EMBL" id="KAJ5088900.1"/>
    </source>
</evidence>
<evidence type="ECO:0000256" key="4">
    <source>
        <dbReference type="ARBA" id="ARBA00023136"/>
    </source>
</evidence>
<dbReference type="Pfam" id="PF04479">
    <property type="entry name" value="RTA1"/>
    <property type="match status" value="1"/>
</dbReference>